<gene>
    <name evidence="2" type="primary">tgpA_3</name>
    <name evidence="2" type="ORF">KOR42_20710</name>
</gene>
<evidence type="ECO:0000313" key="3">
    <source>
        <dbReference type="Proteomes" id="UP000317243"/>
    </source>
</evidence>
<dbReference type="Gene3D" id="3.10.620.30">
    <property type="match status" value="1"/>
</dbReference>
<evidence type="ECO:0000259" key="1">
    <source>
        <dbReference type="SMART" id="SM00460"/>
    </source>
</evidence>
<sequence length="291" mass="32553">MKYAITHSTTYAGKEPVSVCHNQSWLKPRLLAHQTCETFSLDISPPPSIRATRFDAFGNEVESFSFNQGYEVLKVNALSKIDVQPRSDSSEEDVPWESVRDAVCQGRSKESLENYLFTFESPRIRLSEEFQTYASASFEPGRGIVEAGADLTKRIFENFEFDDRATTVTTPVEEVFRIRRGVCQDFAHLQIAMLRSLKLPTRYVSGYLRTIPPPGKPRLVGADASHAWVSLYCGPSQGWVDYDPTNNLRPNLDHITVAWGRDYSDVPPLRGVFIGGGSHSLSVSVDVEPLG</sequence>
<dbReference type="SUPFAM" id="SSF54001">
    <property type="entry name" value="Cysteine proteinases"/>
    <property type="match status" value="1"/>
</dbReference>
<dbReference type="InterPro" id="IPR038765">
    <property type="entry name" value="Papain-like_cys_pep_sf"/>
</dbReference>
<keyword evidence="2" id="KW-0012">Acyltransferase</keyword>
<dbReference type="RefSeq" id="WP_146509248.1">
    <property type="nucleotide sequence ID" value="NZ_SIHI01000001.1"/>
</dbReference>
<dbReference type="Pfam" id="PF01841">
    <property type="entry name" value="Transglut_core"/>
    <property type="match status" value="1"/>
</dbReference>
<reference evidence="2 3" key="1">
    <citation type="submission" date="2019-02" db="EMBL/GenBank/DDBJ databases">
        <title>Deep-cultivation of Planctomycetes and their phenomic and genomic characterization uncovers novel biology.</title>
        <authorList>
            <person name="Wiegand S."/>
            <person name="Jogler M."/>
            <person name="Boedeker C."/>
            <person name="Pinto D."/>
            <person name="Vollmers J."/>
            <person name="Rivas-Marin E."/>
            <person name="Kohn T."/>
            <person name="Peeters S.H."/>
            <person name="Heuer A."/>
            <person name="Rast P."/>
            <person name="Oberbeckmann S."/>
            <person name="Bunk B."/>
            <person name="Jeske O."/>
            <person name="Meyerdierks A."/>
            <person name="Storesund J.E."/>
            <person name="Kallscheuer N."/>
            <person name="Luecker S."/>
            <person name="Lage O.M."/>
            <person name="Pohl T."/>
            <person name="Merkel B.J."/>
            <person name="Hornburger P."/>
            <person name="Mueller R.-W."/>
            <person name="Bruemmer F."/>
            <person name="Labrenz M."/>
            <person name="Spormann A.M."/>
            <person name="Op Den Camp H."/>
            <person name="Overmann J."/>
            <person name="Amann R."/>
            <person name="Jetten M.S.M."/>
            <person name="Mascher T."/>
            <person name="Medema M.H."/>
            <person name="Devos D.P."/>
            <person name="Kaster A.-K."/>
            <person name="Ovreas L."/>
            <person name="Rohde M."/>
            <person name="Galperin M.Y."/>
            <person name="Jogler C."/>
        </authorList>
    </citation>
    <scope>NUCLEOTIDE SEQUENCE [LARGE SCALE GENOMIC DNA]</scope>
    <source>
        <strain evidence="2 3">KOR42</strain>
    </source>
</reference>
<dbReference type="InterPro" id="IPR002931">
    <property type="entry name" value="Transglutaminase-like"/>
</dbReference>
<feature type="domain" description="Transglutaminase-like" evidence="1">
    <location>
        <begin position="175"/>
        <end position="246"/>
    </location>
</feature>
<protein>
    <submittedName>
        <fullName evidence="2">Protein-glutamine gamma-glutamyltransferase</fullName>
        <ecNumber evidence="2">2.3.2.13</ecNumber>
    </submittedName>
</protein>
<dbReference type="GO" id="GO:0003810">
    <property type="term" value="F:protein-glutamine gamma-glutamyltransferase activity"/>
    <property type="evidence" value="ECO:0007669"/>
    <property type="project" value="UniProtKB-EC"/>
</dbReference>
<comment type="caution">
    <text evidence="2">The sequence shown here is derived from an EMBL/GenBank/DDBJ whole genome shotgun (WGS) entry which is preliminary data.</text>
</comment>
<accession>A0A5C5X7P2</accession>
<dbReference type="EC" id="2.3.2.13" evidence="2"/>
<evidence type="ECO:0000313" key="2">
    <source>
        <dbReference type="EMBL" id="TWT58689.1"/>
    </source>
</evidence>
<dbReference type="InterPro" id="IPR013589">
    <property type="entry name" value="Bac_transglu_N"/>
</dbReference>
<proteinExistence type="predicted"/>
<keyword evidence="2" id="KW-0808">Transferase</keyword>
<dbReference type="PANTHER" id="PTHR33490">
    <property type="entry name" value="BLR5614 PROTEIN-RELATED"/>
    <property type="match status" value="1"/>
</dbReference>
<name>A0A5C5X7P2_9PLAN</name>
<dbReference type="SMART" id="SM00460">
    <property type="entry name" value="TGc"/>
    <property type="match status" value="1"/>
</dbReference>
<organism evidence="2 3">
    <name type="scientific">Thalassoglobus neptunius</name>
    <dbReference type="NCBI Taxonomy" id="1938619"/>
    <lineage>
        <taxon>Bacteria</taxon>
        <taxon>Pseudomonadati</taxon>
        <taxon>Planctomycetota</taxon>
        <taxon>Planctomycetia</taxon>
        <taxon>Planctomycetales</taxon>
        <taxon>Planctomycetaceae</taxon>
        <taxon>Thalassoglobus</taxon>
    </lineage>
</organism>
<dbReference type="EMBL" id="SIHI01000001">
    <property type="protein sequence ID" value="TWT58689.1"/>
    <property type="molecule type" value="Genomic_DNA"/>
</dbReference>
<dbReference type="Pfam" id="PF08379">
    <property type="entry name" value="Bact_transglu_N"/>
    <property type="match status" value="1"/>
</dbReference>
<dbReference type="AlphaFoldDB" id="A0A5C5X7P2"/>
<keyword evidence="3" id="KW-1185">Reference proteome</keyword>
<dbReference type="Proteomes" id="UP000317243">
    <property type="component" value="Unassembled WGS sequence"/>
</dbReference>
<dbReference type="PANTHER" id="PTHR33490:SF7">
    <property type="entry name" value="BLR2979 PROTEIN"/>
    <property type="match status" value="1"/>
</dbReference>
<dbReference type="OrthoDB" id="9787782at2"/>